<accession>A0ABY8R9Y9</accession>
<keyword evidence="2 4" id="KW-0442">Lipid degradation</keyword>
<dbReference type="InterPro" id="IPR016035">
    <property type="entry name" value="Acyl_Trfase/lysoPLipase"/>
</dbReference>
<dbReference type="CDD" id="cd07205">
    <property type="entry name" value="Pat_PNPLA6_PNPLA7_NTE1_like"/>
    <property type="match status" value="1"/>
</dbReference>
<evidence type="ECO:0000256" key="2">
    <source>
        <dbReference type="ARBA" id="ARBA00022963"/>
    </source>
</evidence>
<proteinExistence type="predicted"/>
<organism evidence="6 7">
    <name type="scientific">Chryseobacterium gotjawalense</name>
    <dbReference type="NCBI Taxonomy" id="3042315"/>
    <lineage>
        <taxon>Bacteria</taxon>
        <taxon>Pseudomonadati</taxon>
        <taxon>Bacteroidota</taxon>
        <taxon>Flavobacteriia</taxon>
        <taxon>Flavobacteriales</taxon>
        <taxon>Weeksellaceae</taxon>
        <taxon>Chryseobacterium group</taxon>
        <taxon>Chryseobacterium</taxon>
    </lineage>
</organism>
<dbReference type="Pfam" id="PF01734">
    <property type="entry name" value="Patatin"/>
    <property type="match status" value="1"/>
</dbReference>
<dbReference type="Gene3D" id="3.40.1090.10">
    <property type="entry name" value="Cytosolic phospholipase A2 catalytic domain"/>
    <property type="match status" value="1"/>
</dbReference>
<feature type="short sequence motif" description="GXGXXG" evidence="4">
    <location>
        <begin position="39"/>
        <end position="44"/>
    </location>
</feature>
<feature type="short sequence motif" description="GXSXG" evidence="4">
    <location>
        <begin position="66"/>
        <end position="70"/>
    </location>
</feature>
<dbReference type="InterPro" id="IPR002641">
    <property type="entry name" value="PNPLA_dom"/>
</dbReference>
<feature type="domain" description="PNPLA" evidence="5">
    <location>
        <begin position="35"/>
        <end position="225"/>
    </location>
</feature>
<dbReference type="Pfam" id="PF19143">
    <property type="entry name" value="Omp85_2"/>
    <property type="match status" value="1"/>
</dbReference>
<evidence type="ECO:0000256" key="1">
    <source>
        <dbReference type="ARBA" id="ARBA00022801"/>
    </source>
</evidence>
<evidence type="ECO:0000313" key="6">
    <source>
        <dbReference type="EMBL" id="WHF50773.1"/>
    </source>
</evidence>
<dbReference type="PANTHER" id="PTHR14226:SF29">
    <property type="entry name" value="NEUROPATHY TARGET ESTERASE SWS"/>
    <property type="match status" value="1"/>
</dbReference>
<keyword evidence="7" id="KW-1185">Reference proteome</keyword>
<reference evidence="6 7" key="1">
    <citation type="submission" date="2023-05" db="EMBL/GenBank/DDBJ databases">
        <title>Genomic insight into Chryseobacterium sp. wdc7 isolated forest soil (Gotjawal).</title>
        <authorList>
            <person name="Park S.-J."/>
        </authorList>
    </citation>
    <scope>NUCLEOTIDE SEQUENCE [LARGE SCALE GENOMIC DNA]</scope>
    <source>
        <strain evidence="7">wdc7</strain>
    </source>
</reference>
<keyword evidence="3 4" id="KW-0443">Lipid metabolism</keyword>
<evidence type="ECO:0000256" key="3">
    <source>
        <dbReference type="ARBA" id="ARBA00023098"/>
    </source>
</evidence>
<keyword evidence="1 4" id="KW-0378">Hydrolase</keyword>
<dbReference type="PANTHER" id="PTHR14226">
    <property type="entry name" value="NEUROPATHY TARGET ESTERASE/SWISS CHEESE D.MELANOGASTER"/>
    <property type="match status" value="1"/>
</dbReference>
<evidence type="ECO:0000259" key="5">
    <source>
        <dbReference type="PROSITE" id="PS51635"/>
    </source>
</evidence>
<dbReference type="Proteomes" id="UP001241656">
    <property type="component" value="Chromosome"/>
</dbReference>
<feature type="short sequence motif" description="DGA/G" evidence="4">
    <location>
        <begin position="212"/>
        <end position="214"/>
    </location>
</feature>
<feature type="active site" description="Proton acceptor" evidence="4">
    <location>
        <position position="212"/>
    </location>
</feature>
<sequence length="721" mass="81022">MKKSLIYLLFLFLNISLNAQIKEGFTIPRNPKIGLSLSGGGAKGFAHIGVLKVLDSLGVKVDYISGTSMGAIVGGLYASGYTGKEIEKIVMDTDFYSILANEKTRQETTFFNKSVDNYILTVPIKNGKINVLPKAISTGQKNIYLLKELFKNVSTITDFSKLPIPFMCVATNLESGDMKLFESGDLVTAIMASSAFPSLMDPVKIGDSLYIDGAMTINYPSQPLKDKGIDIVIGVDLSQGLASRKDLQSAISILNQVIDFGIQKETKIQYNYTDINIHPNLEGMGATSYDAKKAILDSGYVEAQKYMQTLSLLPKKDQQLLRAPMSTIYSNIYKIDSLILFNGYIFKENYVLGKMNLKVPSLQTYGGINKMIDKLYATNNYRLINYDIVQQDNKNYLKLYVTEDDTRFFLRFGLHYDEIFKTGLMLNATAKRLLFRNSTVSLDVVVGDRPRYYFNYFIDNGYIPGLGVYASGLSLELNDEAGNIYDKWNWFRNEIFIQSIWRDKYAVGAGLSNDYFESKPFGSSDFTASENYINAYAFIKSDTQDDRSFPTKGFLLSVEGKVLDILHKYDDGKTLQAKITTQLNFPINSWLTYRLGLVGGFTIGDNLSPYYNYRLGGIFEQNLGNLVSFQGYQFGEVIGRNILSSSNILQFRVAKNYYIDTNISFANLFDNHNVDDIFHISESSAGLTAGYKSPFGQIKINYSQPLKNRNGIFSIILGHWF</sequence>
<evidence type="ECO:0000313" key="7">
    <source>
        <dbReference type="Proteomes" id="UP001241656"/>
    </source>
</evidence>
<dbReference type="PROSITE" id="PS51635">
    <property type="entry name" value="PNPLA"/>
    <property type="match status" value="1"/>
</dbReference>
<feature type="active site" description="Nucleophile" evidence="4">
    <location>
        <position position="68"/>
    </location>
</feature>
<gene>
    <name evidence="6" type="ORF">QGN23_10040</name>
</gene>
<dbReference type="InterPro" id="IPR043864">
    <property type="entry name" value="Omp85-like_dom"/>
</dbReference>
<dbReference type="EMBL" id="CP124855">
    <property type="protein sequence ID" value="WHF50773.1"/>
    <property type="molecule type" value="Genomic_DNA"/>
</dbReference>
<name>A0ABY8R9Y9_9FLAO</name>
<dbReference type="InterPro" id="IPR050301">
    <property type="entry name" value="NTE"/>
</dbReference>
<evidence type="ECO:0000256" key="4">
    <source>
        <dbReference type="PROSITE-ProRule" id="PRU01161"/>
    </source>
</evidence>
<dbReference type="SUPFAM" id="SSF52151">
    <property type="entry name" value="FabD/lysophospholipase-like"/>
    <property type="match status" value="1"/>
</dbReference>
<dbReference type="RefSeq" id="WP_282904178.1">
    <property type="nucleotide sequence ID" value="NZ_CP124855.1"/>
</dbReference>
<protein>
    <submittedName>
        <fullName evidence="6">Patatin-like phospholipase family protein</fullName>
    </submittedName>
</protein>
<dbReference type="Gene3D" id="2.40.160.50">
    <property type="entry name" value="membrane protein fhac: a member of the omp85/tpsb transporter family"/>
    <property type="match status" value="1"/>
</dbReference>